<evidence type="ECO:0000313" key="6">
    <source>
        <dbReference type="EMBL" id="KZV83687.1"/>
    </source>
</evidence>
<evidence type="ECO:0000256" key="3">
    <source>
        <dbReference type="ARBA" id="ARBA00022670"/>
    </source>
</evidence>
<sequence length="477" mass="50583">MSTAKPDAYLIPVNPDAPATVFGGLDVASLWTKGRAEAKQGATRTFYDAHDGASVTLASLGKDFKPNRDEAVRRATGAGIKAVQEAGAKVVHVDVAGSPHAAAQGVQLGKFHFTLKTAPDAKKPEPIIVPVGAQDAGQGGLSWETGLVYAECQNLARELMELPANMMTPTIFCERVAEEFQGLPNVDIVVRDTEWARSKNMNSFVSVTKGTAEPAKFLEIHYKGGNPSDKPIVWVGKGVTFDAGGINIKVTSDMHMMRGDMGGAANVVSAALGVAKLKLPINLIVLTPLTENLPGPSASKPGDIVYASNGKTIEINNTDAEGRLILADALYYGSSTFKPDTIIDVATLTGAIMVALGGVYSGVFSSSDELWKALYTAGEAEFDRFWRMPLNEAYGPAISGSNADLCNTGGRWGGACTAAWFLRAFVDGIDEGKISWAHIDIPIDTESSAYERKGSMAGRPTRALIEFARRAALNQTS</sequence>
<dbReference type="SUPFAM" id="SSF53187">
    <property type="entry name" value="Zn-dependent exopeptidases"/>
    <property type="match status" value="1"/>
</dbReference>
<dbReference type="PANTHER" id="PTHR11963:SF23">
    <property type="entry name" value="CYTOSOL AMINOPEPTIDASE"/>
    <property type="match status" value="1"/>
</dbReference>
<feature type="domain" description="Cytosol aminopeptidase" evidence="5">
    <location>
        <begin position="317"/>
        <end position="324"/>
    </location>
</feature>
<dbReference type="Gene3D" id="3.40.220.10">
    <property type="entry name" value="Leucine Aminopeptidase, subunit E, domain 1"/>
    <property type="match status" value="1"/>
</dbReference>
<dbReference type="PROSITE" id="PS00631">
    <property type="entry name" value="CYTOSOL_AP"/>
    <property type="match status" value="1"/>
</dbReference>
<dbReference type="InterPro" id="IPR000819">
    <property type="entry name" value="Peptidase_M17_C"/>
</dbReference>
<evidence type="ECO:0000256" key="4">
    <source>
        <dbReference type="ARBA" id="ARBA00022801"/>
    </source>
</evidence>
<evidence type="ECO:0000259" key="5">
    <source>
        <dbReference type="PROSITE" id="PS00631"/>
    </source>
</evidence>
<dbReference type="InterPro" id="IPR011356">
    <property type="entry name" value="Leucine_aapep/pepB"/>
</dbReference>
<dbReference type="InterPro" id="IPR008283">
    <property type="entry name" value="Peptidase_M17_N"/>
</dbReference>
<dbReference type="STRING" id="1314781.A0A165D3A4"/>
<dbReference type="EMBL" id="KV426258">
    <property type="protein sequence ID" value="KZV83687.1"/>
    <property type="molecule type" value="Genomic_DNA"/>
</dbReference>
<evidence type="ECO:0000313" key="7">
    <source>
        <dbReference type="Proteomes" id="UP000077266"/>
    </source>
</evidence>
<dbReference type="Proteomes" id="UP000077266">
    <property type="component" value="Unassembled WGS sequence"/>
</dbReference>
<dbReference type="CDD" id="cd00433">
    <property type="entry name" value="Peptidase_M17"/>
    <property type="match status" value="1"/>
</dbReference>
<dbReference type="SUPFAM" id="SSF52949">
    <property type="entry name" value="Macro domain-like"/>
    <property type="match status" value="1"/>
</dbReference>
<keyword evidence="3" id="KW-0645">Protease</keyword>
<evidence type="ECO:0000256" key="1">
    <source>
        <dbReference type="ARBA" id="ARBA00009528"/>
    </source>
</evidence>
<keyword evidence="7" id="KW-1185">Reference proteome</keyword>
<gene>
    <name evidence="6" type="ORF">EXIGLDRAFT_777292</name>
</gene>
<dbReference type="InParanoid" id="A0A165D3A4"/>
<dbReference type="GO" id="GO:0006508">
    <property type="term" value="P:proteolysis"/>
    <property type="evidence" value="ECO:0007669"/>
    <property type="project" value="UniProtKB-KW"/>
</dbReference>
<dbReference type="Pfam" id="PF02789">
    <property type="entry name" value="Peptidase_M17_N"/>
    <property type="match status" value="1"/>
</dbReference>
<keyword evidence="2" id="KW-0031">Aminopeptidase</keyword>
<dbReference type="Pfam" id="PF00883">
    <property type="entry name" value="Peptidase_M17"/>
    <property type="match status" value="1"/>
</dbReference>
<proteinExistence type="inferred from homology"/>
<name>A0A165D3A4_EXIGL</name>
<dbReference type="AlphaFoldDB" id="A0A165D3A4"/>
<reference evidence="6 7" key="1">
    <citation type="journal article" date="2016" name="Mol. Biol. Evol.">
        <title>Comparative Genomics of Early-Diverging Mushroom-Forming Fungi Provides Insights into the Origins of Lignocellulose Decay Capabilities.</title>
        <authorList>
            <person name="Nagy L.G."/>
            <person name="Riley R."/>
            <person name="Tritt A."/>
            <person name="Adam C."/>
            <person name="Daum C."/>
            <person name="Floudas D."/>
            <person name="Sun H."/>
            <person name="Yadav J.S."/>
            <person name="Pangilinan J."/>
            <person name="Larsson K.H."/>
            <person name="Matsuura K."/>
            <person name="Barry K."/>
            <person name="Labutti K."/>
            <person name="Kuo R."/>
            <person name="Ohm R.A."/>
            <person name="Bhattacharya S.S."/>
            <person name="Shirouzu T."/>
            <person name="Yoshinaga Y."/>
            <person name="Martin F.M."/>
            <person name="Grigoriev I.V."/>
            <person name="Hibbett D.S."/>
        </authorList>
    </citation>
    <scope>NUCLEOTIDE SEQUENCE [LARGE SCALE GENOMIC DNA]</scope>
    <source>
        <strain evidence="6 7">HHB12029</strain>
    </source>
</reference>
<dbReference type="GO" id="GO:0005737">
    <property type="term" value="C:cytoplasm"/>
    <property type="evidence" value="ECO:0007669"/>
    <property type="project" value="InterPro"/>
</dbReference>
<dbReference type="OrthoDB" id="412814at2759"/>
<dbReference type="PANTHER" id="PTHR11963">
    <property type="entry name" value="LEUCINE AMINOPEPTIDASE-RELATED"/>
    <property type="match status" value="1"/>
</dbReference>
<dbReference type="GO" id="GO:0070006">
    <property type="term" value="F:metalloaminopeptidase activity"/>
    <property type="evidence" value="ECO:0007669"/>
    <property type="project" value="InterPro"/>
</dbReference>
<accession>A0A165D3A4</accession>
<protein>
    <recommendedName>
        <fullName evidence="5">Cytosol aminopeptidase domain-containing protein</fullName>
    </recommendedName>
</protein>
<organism evidence="6 7">
    <name type="scientific">Exidia glandulosa HHB12029</name>
    <dbReference type="NCBI Taxonomy" id="1314781"/>
    <lineage>
        <taxon>Eukaryota</taxon>
        <taxon>Fungi</taxon>
        <taxon>Dikarya</taxon>
        <taxon>Basidiomycota</taxon>
        <taxon>Agaricomycotina</taxon>
        <taxon>Agaricomycetes</taxon>
        <taxon>Auriculariales</taxon>
        <taxon>Exidiaceae</taxon>
        <taxon>Exidia</taxon>
    </lineage>
</organism>
<dbReference type="Gene3D" id="3.40.630.10">
    <property type="entry name" value="Zn peptidases"/>
    <property type="match status" value="1"/>
</dbReference>
<dbReference type="FunCoup" id="A0A165D3A4">
    <property type="interactions" value="464"/>
</dbReference>
<dbReference type="GO" id="GO:0030145">
    <property type="term" value="F:manganese ion binding"/>
    <property type="evidence" value="ECO:0007669"/>
    <property type="project" value="InterPro"/>
</dbReference>
<comment type="similarity">
    <text evidence="1">Belongs to the peptidase M17 family.</text>
</comment>
<dbReference type="PRINTS" id="PR00481">
    <property type="entry name" value="LAMNOPPTDASE"/>
</dbReference>
<evidence type="ECO:0000256" key="2">
    <source>
        <dbReference type="ARBA" id="ARBA00022438"/>
    </source>
</evidence>
<dbReference type="InterPro" id="IPR043472">
    <property type="entry name" value="Macro_dom-like"/>
</dbReference>
<keyword evidence="4" id="KW-0378">Hydrolase</keyword>